<protein>
    <recommendedName>
        <fullName evidence="3">Secreted protein</fullName>
    </recommendedName>
</protein>
<accession>A0A7K0CKG3</accession>
<keyword evidence="2" id="KW-1185">Reference proteome</keyword>
<evidence type="ECO:0000313" key="1">
    <source>
        <dbReference type="EMBL" id="MQY13995.1"/>
    </source>
</evidence>
<organism evidence="1 2">
    <name type="scientific">Streptomyces smaragdinus</name>
    <dbReference type="NCBI Taxonomy" id="2585196"/>
    <lineage>
        <taxon>Bacteria</taxon>
        <taxon>Bacillati</taxon>
        <taxon>Actinomycetota</taxon>
        <taxon>Actinomycetes</taxon>
        <taxon>Kitasatosporales</taxon>
        <taxon>Streptomycetaceae</taxon>
        <taxon>Streptomyces</taxon>
    </lineage>
</organism>
<evidence type="ECO:0008006" key="3">
    <source>
        <dbReference type="Google" id="ProtNLM"/>
    </source>
</evidence>
<evidence type="ECO:0000313" key="2">
    <source>
        <dbReference type="Proteomes" id="UP000466345"/>
    </source>
</evidence>
<reference evidence="1 2" key="1">
    <citation type="submission" date="2019-10" db="EMBL/GenBank/DDBJ databases">
        <title>Streptomyces smaragdinus sp. nov. and Streptomyces fabii sp. nov., isolated from the gut of fungus growing-termite Macrotermes natalensis.</title>
        <authorList>
            <person name="Schwitalla J."/>
            <person name="Benndorf R."/>
            <person name="Martin K."/>
            <person name="De Beer W."/>
            <person name="Kaster A.-K."/>
            <person name="Vollmers J."/>
            <person name="Poulsen M."/>
            <person name="Beemelmanns C."/>
        </authorList>
    </citation>
    <scope>NUCLEOTIDE SEQUENCE [LARGE SCALE GENOMIC DNA]</scope>
    <source>
        <strain evidence="1 2">RB5</strain>
    </source>
</reference>
<name>A0A7K0CKG3_9ACTN</name>
<dbReference type="RefSeq" id="WP_323378216.1">
    <property type="nucleotide sequence ID" value="NZ_WEGJ01000017.1"/>
</dbReference>
<gene>
    <name evidence="1" type="ORF">SRB5_41550</name>
</gene>
<sequence>MQSLPGAADLPHTRTSPLQWLLTAVAVAAVVAAGGALTPDGAHAADGGQTGPDAAAADYPLDCGERRPVVTHRASADLDHDGRAETVAVVRCETGLGTAPSSVYVLAGPGEPPRVLETLLDAKQDMSVGKFAVRDGEISATLLGYSADAPRCCPDRERDVEWHWENGRFVLEAQPVRPAGVAA</sequence>
<comment type="caution">
    <text evidence="1">The sequence shown here is derived from an EMBL/GenBank/DDBJ whole genome shotgun (WGS) entry which is preliminary data.</text>
</comment>
<proteinExistence type="predicted"/>
<dbReference type="AlphaFoldDB" id="A0A7K0CKG3"/>
<dbReference type="EMBL" id="WEGJ01000017">
    <property type="protein sequence ID" value="MQY13995.1"/>
    <property type="molecule type" value="Genomic_DNA"/>
</dbReference>
<dbReference type="Proteomes" id="UP000466345">
    <property type="component" value="Unassembled WGS sequence"/>
</dbReference>